<feature type="domain" description="F-box associated beta-propeller type 1" evidence="2">
    <location>
        <begin position="26"/>
        <end position="121"/>
    </location>
</feature>
<evidence type="ECO:0000256" key="1">
    <source>
        <dbReference type="SAM" id="MobiDB-lite"/>
    </source>
</evidence>
<proteinExistence type="predicted"/>
<name>A0AAU9S8X2_THLAR</name>
<dbReference type="EMBL" id="OU466860">
    <property type="protein sequence ID" value="CAH2059967.1"/>
    <property type="molecule type" value="Genomic_DNA"/>
</dbReference>
<dbReference type="InterPro" id="IPR017451">
    <property type="entry name" value="F-box-assoc_interact_dom"/>
</dbReference>
<dbReference type="AlphaFoldDB" id="A0AAU9S8X2"/>
<dbReference type="Pfam" id="PF07734">
    <property type="entry name" value="FBA_1"/>
    <property type="match status" value="1"/>
</dbReference>
<evidence type="ECO:0000259" key="2">
    <source>
        <dbReference type="Pfam" id="PF07734"/>
    </source>
</evidence>
<organism evidence="3 4">
    <name type="scientific">Thlaspi arvense</name>
    <name type="common">Field penny-cress</name>
    <dbReference type="NCBI Taxonomy" id="13288"/>
    <lineage>
        <taxon>Eukaryota</taxon>
        <taxon>Viridiplantae</taxon>
        <taxon>Streptophyta</taxon>
        <taxon>Embryophyta</taxon>
        <taxon>Tracheophyta</taxon>
        <taxon>Spermatophyta</taxon>
        <taxon>Magnoliopsida</taxon>
        <taxon>eudicotyledons</taxon>
        <taxon>Gunneridae</taxon>
        <taxon>Pentapetalae</taxon>
        <taxon>rosids</taxon>
        <taxon>malvids</taxon>
        <taxon>Brassicales</taxon>
        <taxon>Brassicaceae</taxon>
        <taxon>Thlaspideae</taxon>
        <taxon>Thlaspi</taxon>
    </lineage>
</organism>
<keyword evidence="4" id="KW-1185">Reference proteome</keyword>
<dbReference type="NCBIfam" id="TIGR01640">
    <property type="entry name" value="F_box_assoc_1"/>
    <property type="match status" value="1"/>
</dbReference>
<evidence type="ECO:0000313" key="3">
    <source>
        <dbReference type="EMBL" id="CAH2059967.1"/>
    </source>
</evidence>
<dbReference type="InterPro" id="IPR006527">
    <property type="entry name" value="F-box-assoc_dom_typ1"/>
</dbReference>
<protein>
    <recommendedName>
        <fullName evidence="2">F-box associated beta-propeller type 1 domain-containing protein</fullName>
    </recommendedName>
</protein>
<evidence type="ECO:0000313" key="4">
    <source>
        <dbReference type="Proteomes" id="UP000836841"/>
    </source>
</evidence>
<reference evidence="3 4" key="1">
    <citation type="submission" date="2022-03" db="EMBL/GenBank/DDBJ databases">
        <authorList>
            <person name="Nunn A."/>
            <person name="Chopra R."/>
            <person name="Nunn A."/>
            <person name="Contreras Garrido A."/>
        </authorList>
    </citation>
    <scope>NUCLEOTIDE SEQUENCE [LARGE SCALE GENOMIC DNA]</scope>
</reference>
<feature type="non-terminal residue" evidence="3">
    <location>
        <position position="1"/>
    </location>
</feature>
<accession>A0AAU9S8X2</accession>
<dbReference type="Proteomes" id="UP000836841">
    <property type="component" value="Chromosome 4"/>
</dbReference>
<feature type="compositionally biased region" description="Basic residues" evidence="1">
    <location>
        <begin position="177"/>
        <end position="194"/>
    </location>
</feature>
<feature type="region of interest" description="Disordered" evidence="1">
    <location>
        <begin position="177"/>
        <end position="200"/>
    </location>
</feature>
<gene>
    <name evidence="3" type="ORF">TAV2_LOCUS13218</name>
</gene>
<sequence>MMVMMDSKFHLVRGDLSTEPSCQLSCVSEQVKISKVMIWNPYLGKTRWFWVNNIYFHHDMYFNYAFGYEDKRDKSCRTHKFLRFKYYTPKDHFVRSETYDFDSGLWTSVDVAPHCVIEQPGKIAMGFDGGLPIKLNIIGDDGYFRELDVLGAPGDQRYCMPPMCSSYVPSLVHIKKPARGQNRKKKTKRRRKASTAKASQ</sequence>